<feature type="transmembrane region" description="Helical" evidence="1">
    <location>
        <begin position="199"/>
        <end position="222"/>
    </location>
</feature>
<dbReference type="Proteomes" id="UP001328107">
    <property type="component" value="Unassembled WGS sequence"/>
</dbReference>
<feature type="transmembrane region" description="Helical" evidence="1">
    <location>
        <begin position="6"/>
        <end position="32"/>
    </location>
</feature>
<feature type="transmembrane region" description="Helical" evidence="1">
    <location>
        <begin position="44"/>
        <end position="70"/>
    </location>
</feature>
<gene>
    <name evidence="2" type="ORF">PMAYCL1PPCAC_16361</name>
    <name evidence="3" type="ORF">PMAYCL1PPCAC_16384</name>
</gene>
<evidence type="ECO:0008006" key="5">
    <source>
        <dbReference type="Google" id="ProtNLM"/>
    </source>
</evidence>
<comment type="caution">
    <text evidence="3">The sequence shown here is derived from an EMBL/GenBank/DDBJ whole genome shotgun (WGS) entry which is preliminary data.</text>
</comment>
<keyword evidence="4" id="KW-1185">Reference proteome</keyword>
<organism evidence="3 4">
    <name type="scientific">Pristionchus mayeri</name>
    <dbReference type="NCBI Taxonomy" id="1317129"/>
    <lineage>
        <taxon>Eukaryota</taxon>
        <taxon>Metazoa</taxon>
        <taxon>Ecdysozoa</taxon>
        <taxon>Nematoda</taxon>
        <taxon>Chromadorea</taxon>
        <taxon>Rhabditida</taxon>
        <taxon>Rhabditina</taxon>
        <taxon>Diplogasteromorpha</taxon>
        <taxon>Diplogasteroidea</taxon>
        <taxon>Neodiplogasteridae</taxon>
        <taxon>Pristionchus</taxon>
    </lineage>
</organism>
<evidence type="ECO:0000256" key="1">
    <source>
        <dbReference type="SAM" id="Phobius"/>
    </source>
</evidence>
<sequence length="277" mass="31156">MGVAFIAAVGVCTLEGLVGIALNLWLLIALVISKRRVMDRVYRIPIYVSAVQNLLLCILIATMSFVHIFREGTFVTVMLGPLSQFWPREVSVVAFQIALVLTTMMWTLIPVTATLQLMGLSSCSWPTWKRLSISLIFTVLCVIDVAVLSSHFVPTPEFNDFIEGIVRDLYKIEPNIRIAAVGSTSKYAQLNSGRSMLTLLLYLVLAPYILSYGFFISLVCLIRRRLTSHGVTLSARTLRMQRAFHMMQLMQASEDLGRTTTDEVHKLYRFRGVSQKT</sequence>
<keyword evidence="1" id="KW-0812">Transmembrane</keyword>
<keyword evidence="1" id="KW-0472">Membrane</keyword>
<feature type="transmembrane region" description="Helical" evidence="1">
    <location>
        <begin position="131"/>
        <end position="153"/>
    </location>
</feature>
<protein>
    <recommendedName>
        <fullName evidence="5">G protein-coupled receptor</fullName>
    </recommendedName>
</protein>
<proteinExistence type="predicted"/>
<dbReference type="Pfam" id="PF10317">
    <property type="entry name" value="7TM_GPCR_Srd"/>
    <property type="match status" value="1"/>
</dbReference>
<reference evidence="3" key="2">
    <citation type="submission" date="2023-06" db="EMBL/GenBank/DDBJ databases">
        <title>Genome assembly of Pristionchus species.</title>
        <authorList>
            <person name="Yoshida K."/>
            <person name="Sommer R.J."/>
        </authorList>
    </citation>
    <scope>NUCLEOTIDE SEQUENCE</scope>
    <source>
        <strain evidence="3 4">RS5460</strain>
    </source>
</reference>
<keyword evidence="1" id="KW-1133">Transmembrane helix</keyword>
<feature type="transmembrane region" description="Helical" evidence="1">
    <location>
        <begin position="90"/>
        <end position="111"/>
    </location>
</feature>
<evidence type="ECO:0000313" key="4">
    <source>
        <dbReference type="Proteomes" id="UP001328107"/>
    </source>
</evidence>
<dbReference type="EMBL" id="BTRK01000004">
    <property type="protein sequence ID" value="GMR46166.1"/>
    <property type="molecule type" value="Genomic_DNA"/>
</dbReference>
<accession>A0AAN5CKQ7</accession>
<dbReference type="AlphaFoldDB" id="A0AAN5CKQ7"/>
<feature type="non-terminal residue" evidence="3">
    <location>
        <position position="277"/>
    </location>
</feature>
<dbReference type="InterPro" id="IPR019421">
    <property type="entry name" value="7TM_GPCR_serpentine_rcpt_Srd"/>
</dbReference>
<dbReference type="EMBL" id="BTRK01000004">
    <property type="protein sequence ID" value="GMR46189.1"/>
    <property type="molecule type" value="Genomic_DNA"/>
</dbReference>
<reference evidence="4" key="1">
    <citation type="submission" date="2022-10" db="EMBL/GenBank/DDBJ databases">
        <title>Genome assembly of Pristionchus species.</title>
        <authorList>
            <person name="Yoshida K."/>
            <person name="Sommer R.J."/>
        </authorList>
    </citation>
    <scope>NUCLEOTIDE SEQUENCE [LARGE SCALE GENOMIC DNA]</scope>
    <source>
        <strain evidence="4">RS5460</strain>
    </source>
</reference>
<name>A0AAN5CKQ7_9BILA</name>
<evidence type="ECO:0000313" key="3">
    <source>
        <dbReference type="EMBL" id="GMR46189.1"/>
    </source>
</evidence>
<evidence type="ECO:0000313" key="2">
    <source>
        <dbReference type="EMBL" id="GMR46166.1"/>
    </source>
</evidence>